<dbReference type="EMBL" id="JAIWQS010000008">
    <property type="protein sequence ID" value="KAJ8900254.1"/>
    <property type="molecule type" value="Genomic_DNA"/>
</dbReference>
<feature type="compositionally biased region" description="Low complexity" evidence="2">
    <location>
        <begin position="47"/>
        <end position="58"/>
    </location>
</feature>
<feature type="compositionally biased region" description="Basic residues" evidence="2">
    <location>
        <begin position="125"/>
        <end position="134"/>
    </location>
</feature>
<gene>
    <name evidence="4" type="ORF">K2173_024894</name>
</gene>
<dbReference type="Proteomes" id="UP001159364">
    <property type="component" value="Linkage Group LG08"/>
</dbReference>
<keyword evidence="5" id="KW-1185">Reference proteome</keyword>
<evidence type="ECO:0000256" key="1">
    <source>
        <dbReference type="PROSITE-ProRule" id="PRU00042"/>
    </source>
</evidence>
<dbReference type="Gene3D" id="3.30.160.60">
    <property type="entry name" value="Classic Zinc Finger"/>
    <property type="match status" value="2"/>
</dbReference>
<feature type="domain" description="C2H2-type" evidence="3">
    <location>
        <begin position="4"/>
        <end position="26"/>
    </location>
</feature>
<protein>
    <recommendedName>
        <fullName evidence="3">C2H2-type domain-containing protein</fullName>
    </recommendedName>
</protein>
<feature type="region of interest" description="Disordered" evidence="2">
    <location>
        <begin position="34"/>
        <end position="85"/>
    </location>
</feature>
<proteinExistence type="predicted"/>
<keyword evidence="1" id="KW-0479">Metal-binding</keyword>
<evidence type="ECO:0000256" key="2">
    <source>
        <dbReference type="SAM" id="MobiDB-lite"/>
    </source>
</evidence>
<name>A0AAV8UCS3_9ROSI</name>
<accession>A0AAV8UCS3</accession>
<dbReference type="InterPro" id="IPR013087">
    <property type="entry name" value="Znf_C2H2_type"/>
</dbReference>
<dbReference type="GO" id="GO:0008270">
    <property type="term" value="F:zinc ion binding"/>
    <property type="evidence" value="ECO:0007669"/>
    <property type="project" value="UniProtKB-KW"/>
</dbReference>
<evidence type="ECO:0000259" key="3">
    <source>
        <dbReference type="PROSITE" id="PS50157"/>
    </source>
</evidence>
<dbReference type="SUPFAM" id="SSF57667">
    <property type="entry name" value="beta-beta-alpha zinc fingers"/>
    <property type="match status" value="2"/>
</dbReference>
<feature type="region of interest" description="Disordered" evidence="2">
    <location>
        <begin position="111"/>
        <end position="135"/>
    </location>
</feature>
<dbReference type="GO" id="GO:0006355">
    <property type="term" value="P:regulation of DNA-templated transcription"/>
    <property type="evidence" value="ECO:0007669"/>
    <property type="project" value="InterPro"/>
</dbReference>
<dbReference type="SMART" id="SM00355">
    <property type="entry name" value="ZnF_C2H2"/>
    <property type="match status" value="3"/>
</dbReference>
<reference evidence="4 5" key="1">
    <citation type="submission" date="2021-09" db="EMBL/GenBank/DDBJ databases">
        <title>Genomic insights and catalytic innovation underlie evolution of tropane alkaloids biosynthesis.</title>
        <authorList>
            <person name="Wang Y.-J."/>
            <person name="Tian T."/>
            <person name="Huang J.-P."/>
            <person name="Huang S.-X."/>
        </authorList>
    </citation>
    <scope>NUCLEOTIDE SEQUENCE [LARGE SCALE GENOMIC DNA]</scope>
    <source>
        <strain evidence="4">KIB-2018</strain>
        <tissue evidence="4">Leaf</tissue>
    </source>
</reference>
<organism evidence="4 5">
    <name type="scientific">Erythroxylum novogranatense</name>
    <dbReference type="NCBI Taxonomy" id="1862640"/>
    <lineage>
        <taxon>Eukaryota</taxon>
        <taxon>Viridiplantae</taxon>
        <taxon>Streptophyta</taxon>
        <taxon>Embryophyta</taxon>
        <taxon>Tracheophyta</taxon>
        <taxon>Spermatophyta</taxon>
        <taxon>Magnoliopsida</taxon>
        <taxon>eudicotyledons</taxon>
        <taxon>Gunneridae</taxon>
        <taxon>Pentapetalae</taxon>
        <taxon>rosids</taxon>
        <taxon>fabids</taxon>
        <taxon>Malpighiales</taxon>
        <taxon>Erythroxylaceae</taxon>
        <taxon>Erythroxylum</taxon>
    </lineage>
</organism>
<evidence type="ECO:0000313" key="5">
    <source>
        <dbReference type="Proteomes" id="UP001159364"/>
    </source>
</evidence>
<evidence type="ECO:0000313" key="4">
    <source>
        <dbReference type="EMBL" id="KAJ8900254.1"/>
    </source>
</evidence>
<dbReference type="InterPro" id="IPR044303">
    <property type="entry name" value="ZAT1/4/9"/>
</dbReference>
<dbReference type="PROSITE" id="PS00028">
    <property type="entry name" value="ZINC_FINGER_C2H2_1"/>
    <property type="match status" value="3"/>
</dbReference>
<sequence length="367" mass="41629">MEIYKCKFCMKRFSNGRALGGHMRSHFMNLRVPKKPEQEQEQGIQLSEDGGSALSFSSSEDEEEAETGLGGGGEEEEEEKGVYYGLRENPKRSVRLVDPEFSLAVDAESVVFQDKESETESPKNPTRRRSKRTRRLLEHQYNGNAVRKKLNYEYDKVSKIESWAEPEPLSSISDTTAEEDVAFSLMMLSRDKWESREQLNKQRLDVEVEEPEKHSMDETDESEEFKSCKNRSREKYKCETCKKVFKSYQALGGHRASHKKVKVFTPAAREPEFKPENAGTSGSVVAEKKLHECPYCFRVFPSGQALGGHKRSHVTGIQTTPVTISTKFGDNLSLIDLNLPAPIDDDDVSQIELSAVSDAEFVNPIRR</sequence>
<feature type="domain" description="C2H2-type" evidence="3">
    <location>
        <begin position="236"/>
        <end position="263"/>
    </location>
</feature>
<keyword evidence="1" id="KW-0862">Zinc</keyword>
<keyword evidence="1" id="KW-0863">Zinc-finger</keyword>
<dbReference type="Pfam" id="PF13912">
    <property type="entry name" value="zf-C2H2_6"/>
    <property type="match status" value="3"/>
</dbReference>
<dbReference type="PROSITE" id="PS50157">
    <property type="entry name" value="ZINC_FINGER_C2H2_2"/>
    <property type="match status" value="3"/>
</dbReference>
<feature type="domain" description="C2H2-type" evidence="3">
    <location>
        <begin position="291"/>
        <end position="313"/>
    </location>
</feature>
<dbReference type="PANTHER" id="PTHR46326:SF2">
    <property type="entry name" value="ZINC FINGER PROTEIN ZAT1-RELATED"/>
    <property type="match status" value="1"/>
</dbReference>
<dbReference type="PANTHER" id="PTHR46326">
    <property type="entry name" value="ZINC FINGER PROTEIN ZAT1-RELATED"/>
    <property type="match status" value="1"/>
</dbReference>
<comment type="caution">
    <text evidence="4">The sequence shown here is derived from an EMBL/GenBank/DDBJ whole genome shotgun (WGS) entry which is preliminary data.</text>
</comment>
<dbReference type="InterPro" id="IPR036236">
    <property type="entry name" value="Znf_C2H2_sf"/>
</dbReference>
<dbReference type="AlphaFoldDB" id="A0AAV8UCS3"/>